<dbReference type="Pfam" id="PF25944">
    <property type="entry name" value="Beta-barrel_RND"/>
    <property type="match status" value="1"/>
</dbReference>
<dbReference type="Gene3D" id="2.40.50.100">
    <property type="match status" value="1"/>
</dbReference>
<comment type="similarity">
    <text evidence="2">Belongs to the membrane fusion protein (MFP) (TC 8.A.1) family.</text>
</comment>
<evidence type="ECO:0000259" key="4">
    <source>
        <dbReference type="Pfam" id="PF25944"/>
    </source>
</evidence>
<feature type="domain" description="Multidrug resistance protein MdtA-like barrel-sandwich hybrid" evidence="3">
    <location>
        <begin position="56"/>
        <end position="176"/>
    </location>
</feature>
<dbReference type="Proteomes" id="UP001319045">
    <property type="component" value="Chromosome"/>
</dbReference>
<dbReference type="PROSITE" id="PS51257">
    <property type="entry name" value="PROKAR_LIPOPROTEIN"/>
    <property type="match status" value="1"/>
</dbReference>
<dbReference type="PANTHER" id="PTHR30158:SF23">
    <property type="entry name" value="MULTIDRUG RESISTANCE PROTEIN MEXA"/>
    <property type="match status" value="1"/>
</dbReference>
<keyword evidence="7" id="KW-1185">Reference proteome</keyword>
<proteinExistence type="inferred from homology"/>
<evidence type="ECO:0000313" key="7">
    <source>
        <dbReference type="Proteomes" id="UP001319045"/>
    </source>
</evidence>
<feature type="domain" description="Multidrug resistance protein MdtA-like beta-barrel" evidence="4">
    <location>
        <begin position="187"/>
        <end position="267"/>
    </location>
</feature>
<dbReference type="Gene3D" id="2.40.30.170">
    <property type="match status" value="1"/>
</dbReference>
<dbReference type="RefSeq" id="WP_207153568.1">
    <property type="nucleotide sequence ID" value="NZ_AP024484.1"/>
</dbReference>
<evidence type="ECO:0000259" key="5">
    <source>
        <dbReference type="Pfam" id="PF25967"/>
    </source>
</evidence>
<dbReference type="Pfam" id="PF25917">
    <property type="entry name" value="BSH_RND"/>
    <property type="match status" value="1"/>
</dbReference>
<dbReference type="Pfam" id="PF25967">
    <property type="entry name" value="RND-MFP_C"/>
    <property type="match status" value="1"/>
</dbReference>
<protein>
    <submittedName>
        <fullName evidence="6">Hemolysin D</fullName>
    </submittedName>
</protein>
<dbReference type="NCBIfam" id="TIGR01730">
    <property type="entry name" value="RND_mfp"/>
    <property type="match status" value="1"/>
</dbReference>
<dbReference type="PANTHER" id="PTHR30158">
    <property type="entry name" value="ACRA/E-RELATED COMPONENT OF DRUG EFFLUX TRANSPORTER"/>
    <property type="match status" value="1"/>
</dbReference>
<evidence type="ECO:0000256" key="1">
    <source>
        <dbReference type="ARBA" id="ARBA00004196"/>
    </source>
</evidence>
<sequence>MNKQILMLAVGMALMTISCKSTKEKDVSAVYSVTTPEVTNTSVSKDYVANIQSQKSIEIRAQQGGILRDIYVDEGQMVRAGQPLFRIALVGAQQEVEKSKAEAEQARIDLQNTSTLAANNIVSKNARKMARAKLNSAMADYRLATERKQLSLITAPFTGIIGRIPNKRGSLLQDGDLISTLSDNTNIYAYFNVSEPEYLDYQQHAAERNKLPLTLILANGTTFPVKGHFQNVEGEFDNGTGNIAFRAKFANVNRILRNGETGTVRMNIPARNVMIIPQQSTYEIQDKKYVFVVDARGYVHARPIKIAFEKQNVYIVTGGLSINDKILVDGIQKVNDGDRISIRYKSPAEVMQSIKLNAN</sequence>
<dbReference type="InterPro" id="IPR058626">
    <property type="entry name" value="MdtA-like_b-barrel"/>
</dbReference>
<evidence type="ECO:0000259" key="3">
    <source>
        <dbReference type="Pfam" id="PF25917"/>
    </source>
</evidence>
<feature type="domain" description="Multidrug resistance protein MdtA-like C-terminal permuted SH3" evidence="5">
    <location>
        <begin position="272"/>
        <end position="333"/>
    </location>
</feature>
<dbReference type="InterPro" id="IPR006143">
    <property type="entry name" value="RND_pump_MFP"/>
</dbReference>
<comment type="subcellular location">
    <subcellularLocation>
        <location evidence="1">Cell envelope</location>
    </subcellularLocation>
</comment>
<dbReference type="InterPro" id="IPR058625">
    <property type="entry name" value="MdtA-like_BSH"/>
</dbReference>
<dbReference type="EMBL" id="AP024484">
    <property type="protein sequence ID" value="BCS85967.1"/>
    <property type="molecule type" value="Genomic_DNA"/>
</dbReference>
<evidence type="ECO:0000313" key="6">
    <source>
        <dbReference type="EMBL" id="BCS85967.1"/>
    </source>
</evidence>
<dbReference type="InterPro" id="IPR058627">
    <property type="entry name" value="MdtA-like_C"/>
</dbReference>
<dbReference type="Gene3D" id="2.40.420.20">
    <property type="match status" value="1"/>
</dbReference>
<organism evidence="6 7">
    <name type="scientific">Prevotella herbatica</name>
    <dbReference type="NCBI Taxonomy" id="2801997"/>
    <lineage>
        <taxon>Bacteria</taxon>
        <taxon>Pseudomonadati</taxon>
        <taxon>Bacteroidota</taxon>
        <taxon>Bacteroidia</taxon>
        <taxon>Bacteroidales</taxon>
        <taxon>Prevotellaceae</taxon>
        <taxon>Prevotella</taxon>
    </lineage>
</organism>
<dbReference type="SUPFAM" id="SSF111369">
    <property type="entry name" value="HlyD-like secretion proteins"/>
    <property type="match status" value="1"/>
</dbReference>
<name>A0ABM7NZQ2_9BACT</name>
<evidence type="ECO:0000256" key="2">
    <source>
        <dbReference type="ARBA" id="ARBA00009477"/>
    </source>
</evidence>
<accession>A0ABM7NZQ2</accession>
<gene>
    <name evidence="6" type="ORF">prwr041_18600</name>
</gene>
<dbReference type="Gene3D" id="1.10.287.470">
    <property type="entry name" value="Helix hairpin bin"/>
    <property type="match status" value="1"/>
</dbReference>
<reference evidence="6 7" key="1">
    <citation type="journal article" date="2022" name="Int. J. Syst. Evol. Microbiol.">
        <title>Prevotella herbatica sp. nov., a plant polysaccharide-decomposing anaerobic bacterium isolated from a methanogenic reactor.</title>
        <authorList>
            <person name="Uek A."/>
            <person name="Tonouchi A."/>
            <person name="Kaku N."/>
            <person name="Ueki K."/>
        </authorList>
    </citation>
    <scope>NUCLEOTIDE SEQUENCE [LARGE SCALE GENOMIC DNA]</scope>
    <source>
        <strain evidence="6 7">WR041</strain>
    </source>
</reference>